<dbReference type="PROSITE" id="PS50086">
    <property type="entry name" value="TBC_RABGAP"/>
    <property type="match status" value="1"/>
</dbReference>
<feature type="compositionally biased region" description="Acidic residues" evidence="8">
    <location>
        <begin position="1009"/>
        <end position="1026"/>
    </location>
</feature>
<evidence type="ECO:0000256" key="8">
    <source>
        <dbReference type="SAM" id="MobiDB-lite"/>
    </source>
</evidence>
<dbReference type="GO" id="GO:0003094">
    <property type="term" value="P:glomerular filtration"/>
    <property type="evidence" value="ECO:0007669"/>
    <property type="project" value="UniProtKB-ARBA"/>
</dbReference>
<dbReference type="PANTHER" id="PTHR47666">
    <property type="entry name" value="PROTEIN VASCULAR ASSOCIATED DEATH 1, CHLOROPLASTIC"/>
    <property type="match status" value="1"/>
</dbReference>
<dbReference type="PANTHER" id="PTHR47666:SF1">
    <property type="entry name" value="PROTEIN VASCULAR ASSOCIATED DEATH 1, CHLOROPLASTIC"/>
    <property type="match status" value="1"/>
</dbReference>
<evidence type="ECO:0000256" key="3">
    <source>
        <dbReference type="ARBA" id="ARBA00022490"/>
    </source>
</evidence>
<evidence type="ECO:0000256" key="2">
    <source>
        <dbReference type="ARBA" id="ARBA00022468"/>
    </source>
</evidence>
<dbReference type="Gene3D" id="1.10.8.270">
    <property type="entry name" value="putative rabgap domain of human tbc1 domain family member 14 like domains"/>
    <property type="match status" value="1"/>
</dbReference>
<dbReference type="InterPro" id="IPR000195">
    <property type="entry name" value="Rab-GAP-TBC_dom"/>
</dbReference>
<evidence type="ECO:0000259" key="9">
    <source>
        <dbReference type="PROSITE" id="PS50086"/>
    </source>
</evidence>
<feature type="region of interest" description="Disordered" evidence="8">
    <location>
        <begin position="1199"/>
        <end position="1222"/>
    </location>
</feature>
<dbReference type="FunFam" id="2.30.29.30:FF:000013">
    <property type="entry name" value="Putative TBC1 domain family member 8B"/>
    <property type="match status" value="1"/>
</dbReference>
<feature type="compositionally biased region" description="Polar residues" evidence="8">
    <location>
        <begin position="1202"/>
        <end position="1220"/>
    </location>
</feature>
<comment type="function">
    <text evidence="6">May act as a GTPase-activating protein for Rab family protein(s).</text>
</comment>
<organism evidence="11 12">
    <name type="scientific">Acanthaster planci</name>
    <name type="common">Crown-of-thorns starfish</name>
    <dbReference type="NCBI Taxonomy" id="133434"/>
    <lineage>
        <taxon>Eukaryota</taxon>
        <taxon>Metazoa</taxon>
        <taxon>Echinodermata</taxon>
        <taxon>Eleutherozoa</taxon>
        <taxon>Asterozoa</taxon>
        <taxon>Asteroidea</taxon>
        <taxon>Valvatacea</taxon>
        <taxon>Valvatida</taxon>
        <taxon>Acanthasteridae</taxon>
        <taxon>Acanthaster</taxon>
    </lineage>
</organism>
<evidence type="ECO:0000313" key="11">
    <source>
        <dbReference type="Proteomes" id="UP000694845"/>
    </source>
</evidence>
<dbReference type="GeneID" id="110987474"/>
<evidence type="ECO:0000256" key="4">
    <source>
        <dbReference type="ARBA" id="ARBA00022737"/>
    </source>
</evidence>
<evidence type="ECO:0000259" key="10">
    <source>
        <dbReference type="PROSITE" id="PS50222"/>
    </source>
</evidence>
<dbReference type="Pfam" id="PF00566">
    <property type="entry name" value="RabGAP-TBC"/>
    <property type="match status" value="1"/>
</dbReference>
<keyword evidence="3" id="KW-0963">Cytoplasm</keyword>
<accession>A0A8B7ZLZ2</accession>
<dbReference type="CDD" id="cd13351">
    <property type="entry name" value="PH-GRAM1_TCB1D9_TCB1D9B"/>
    <property type="match status" value="1"/>
</dbReference>
<feature type="region of interest" description="Disordered" evidence="8">
    <location>
        <begin position="1321"/>
        <end position="1340"/>
    </location>
</feature>
<keyword evidence="2" id="KW-0343">GTPase activation</keyword>
<evidence type="ECO:0000256" key="6">
    <source>
        <dbReference type="ARBA" id="ARBA00043879"/>
    </source>
</evidence>
<dbReference type="FunFam" id="2.30.29.30:FF:000041">
    <property type="entry name" value="TBC1 domain family member 9 isoform X1"/>
    <property type="match status" value="1"/>
</dbReference>
<evidence type="ECO:0000256" key="1">
    <source>
        <dbReference type="ARBA" id="ARBA00004514"/>
    </source>
</evidence>
<dbReference type="Gene3D" id="1.10.10.750">
    <property type="entry name" value="Ypt/Rab-GAP domain of gyp1p, domain 1"/>
    <property type="match status" value="1"/>
</dbReference>
<feature type="compositionally biased region" description="Polar residues" evidence="8">
    <location>
        <begin position="994"/>
        <end position="1006"/>
    </location>
</feature>
<feature type="domain" description="Rab-GAP TBC" evidence="9">
    <location>
        <begin position="564"/>
        <end position="751"/>
    </location>
</feature>
<dbReference type="PROSITE" id="PS00018">
    <property type="entry name" value="EF_HAND_1"/>
    <property type="match status" value="1"/>
</dbReference>
<dbReference type="OMA" id="HMCFYAY"/>
<dbReference type="GO" id="GO:0005829">
    <property type="term" value="C:cytosol"/>
    <property type="evidence" value="ECO:0007669"/>
    <property type="project" value="UniProtKB-SubCell"/>
</dbReference>
<dbReference type="OrthoDB" id="17687at2759"/>
<dbReference type="RefSeq" id="XP_022105915.1">
    <property type="nucleotide sequence ID" value="XM_022250223.1"/>
</dbReference>
<reference evidence="12" key="1">
    <citation type="submission" date="2025-08" db="UniProtKB">
        <authorList>
            <consortium name="RefSeq"/>
        </authorList>
    </citation>
    <scope>IDENTIFICATION</scope>
</reference>
<evidence type="ECO:0000256" key="7">
    <source>
        <dbReference type="ARBA" id="ARBA00067411"/>
    </source>
</evidence>
<evidence type="ECO:0000313" key="12">
    <source>
        <dbReference type="RefSeq" id="XP_022105915.1"/>
    </source>
</evidence>
<evidence type="ECO:0000256" key="5">
    <source>
        <dbReference type="ARBA" id="ARBA00022837"/>
    </source>
</evidence>
<dbReference type="Pfam" id="PF02893">
    <property type="entry name" value="GRAM"/>
    <property type="match status" value="2"/>
</dbReference>
<feature type="domain" description="EF-hand" evidence="10">
    <location>
        <begin position="931"/>
        <end position="966"/>
    </location>
</feature>
<feature type="region of interest" description="Disordered" evidence="8">
    <location>
        <begin position="993"/>
        <end position="1122"/>
    </location>
</feature>
<dbReference type="CDD" id="cd13354">
    <property type="entry name" value="PH-GRAM2_TCB1D9_TCB1D9B"/>
    <property type="match status" value="1"/>
</dbReference>
<keyword evidence="5" id="KW-0106">Calcium</keyword>
<dbReference type="Gene3D" id="1.10.472.80">
    <property type="entry name" value="Ypt/Rab-GAP domain of gyp1p, domain 3"/>
    <property type="match status" value="1"/>
</dbReference>
<dbReference type="InterPro" id="IPR036017">
    <property type="entry name" value="TCB1D9/TCB1D9B_PH-GRAM2"/>
</dbReference>
<dbReference type="InterPro" id="IPR018247">
    <property type="entry name" value="EF_Hand_1_Ca_BS"/>
</dbReference>
<dbReference type="FunFam" id="1.10.8.270:FF:000002">
    <property type="entry name" value="TBC1 domain family member 9B"/>
    <property type="match status" value="1"/>
</dbReference>
<dbReference type="InterPro" id="IPR002048">
    <property type="entry name" value="EF_hand_dom"/>
</dbReference>
<dbReference type="InterPro" id="IPR036014">
    <property type="entry name" value="TCB1D9/TCB1D9B_PH-GRAM1"/>
</dbReference>
<dbReference type="InterPro" id="IPR004182">
    <property type="entry name" value="GRAM"/>
</dbReference>
<comment type="subcellular location">
    <subcellularLocation>
        <location evidence="1">Cytoplasm</location>
        <location evidence="1">Cytosol</location>
    </subcellularLocation>
</comment>
<dbReference type="Proteomes" id="UP000694845">
    <property type="component" value="Unplaced"/>
</dbReference>
<feature type="compositionally biased region" description="Basic and acidic residues" evidence="8">
    <location>
        <begin position="1112"/>
        <end position="1122"/>
    </location>
</feature>
<gene>
    <name evidence="12" type="primary">LOC110987474</name>
</gene>
<dbReference type="Gene3D" id="1.10.238.10">
    <property type="entry name" value="EF-hand"/>
    <property type="match status" value="1"/>
</dbReference>
<dbReference type="GO" id="GO:0005096">
    <property type="term" value="F:GTPase activator activity"/>
    <property type="evidence" value="ECO:0007669"/>
    <property type="project" value="UniProtKB-KW"/>
</dbReference>
<dbReference type="InterPro" id="IPR011992">
    <property type="entry name" value="EF-hand-dom_pair"/>
</dbReference>
<dbReference type="Gene3D" id="2.30.29.30">
    <property type="entry name" value="Pleckstrin-homology domain (PH domain)/Phosphotyrosine-binding domain (PTB)"/>
    <property type="match status" value="2"/>
</dbReference>
<dbReference type="SUPFAM" id="SSF47923">
    <property type="entry name" value="Ypt/Rab-GAP domain of gyp1p"/>
    <property type="match status" value="2"/>
</dbReference>
<dbReference type="SUPFAM" id="SSF47473">
    <property type="entry name" value="EF-hand"/>
    <property type="match status" value="1"/>
</dbReference>
<keyword evidence="4" id="KW-0677">Repeat</keyword>
<dbReference type="PROSITE" id="PS50222">
    <property type="entry name" value="EF_HAND_2"/>
    <property type="match status" value="1"/>
</dbReference>
<protein>
    <recommendedName>
        <fullName evidence="7">TBC1 domain family member 8B</fullName>
    </recommendedName>
</protein>
<dbReference type="SMART" id="SM00568">
    <property type="entry name" value="GRAM"/>
    <property type="match status" value="2"/>
</dbReference>
<proteinExistence type="predicted"/>
<dbReference type="InterPro" id="IPR011993">
    <property type="entry name" value="PH-like_dom_sf"/>
</dbReference>
<dbReference type="SMART" id="SM00164">
    <property type="entry name" value="TBC"/>
    <property type="match status" value="1"/>
</dbReference>
<name>A0A8B7ZLZ2_ACAPL</name>
<dbReference type="GO" id="GO:0005509">
    <property type="term" value="F:calcium ion binding"/>
    <property type="evidence" value="ECO:0007669"/>
    <property type="project" value="InterPro"/>
</dbReference>
<keyword evidence="11" id="KW-1185">Reference proteome</keyword>
<sequence length="1411" mass="159221">MWVRPEEVLLANALWITERANPYFVLQRRKGHGGGGLTSLFIGTLDSVLDSKALPYRILHQTPSSEVSYTVATAVHKREIFVHWEWLEQNLMETLGTFEAEEDITEFVKCKIESLVAVIETADEGPKEVDEESKAFKSACEKWHRLFKVPEDEKLVNYYSCSYWKGKVPRQGWMYLSVNHLYFYSFLMGTEARLSIRWTDVTHLEKSNAVIFPESIKLSTRDQDYYFSMFVRPIETFSLMEQLANLAMRQLLSEEGFEQDKDLPPITKISKKKKKVSSLKRDLDARLRSEAYRQVFRLPTSEKLDGHVPCTLWTPYNKTHVNGILYLSRNYMCFASRLKNLVYVVIPMREVTVIEKVENSSVIQNGLHVSTRSKMTILFASLKDRDFLVSHIADFLSKTTENTRHRSDSLSVSSSSSTSLIEMPANHRPLAQISSSLGSLGSTGSNASIKSDHMSYYNTVLSDDLVNTNITDSPLSLSPCLPTNKYLCLNPAIEMFPDEGNDPSGSIAVQLQPALLTLFNRRHSDQVSIKESVKMHLWDIHFKEFGRGVCMYRTVETQELIIKGIPESLRGEIWLLFSGAINEMATQAGYYQSLVEQSLGKESIATDEIERDLHRSLPEHPAFQSELGIAALRRVLTAYAYRNPSIGYCQAMNIVTSVLLLYANEEEAFWLLTAICERLLPDYYNMRVVGALIDQGVFEDLTKEYLPELYIKMDKLGILSMISLSWFLTIFISVMPFESAVNIMDCFFYDGARFIFQIALAVLDANQDALMKCEDDGTAMTVLTTYLESVQNKDATAPSMPHTSTLTAMTIERKPDIDVSDLIHTAYAKYGYIRTDQIKKMRLNQRLRVVQGLEDTARRTVVRSLVGEVPFNMEELEDLYTIFKEEYLTSNMLSGAPVLDQTQHFLATFKIDLEKFRTLFLTFSPWACGTQADLLALRAFRLLDEDRDNLINFREFSWGLGVMCRSELPERLRLLYRLHLPPALLPEDMESIAGDSQTDEASTVGQPSPDEDQDEVEPAVDAEEYFESSMKTPTVEQAPGGHPLSQSTSESQEKSEQTPKHTPGQSPSDSPKKAPPEENKSEDEESQVHGRGDVFDPTGDELQTVLLEGEQPQEKDSIDAEREGYRYYLRKWEREQEEKERQKSFKHLPRINQDQFIQLLKTLYDMFVDHPREQELYRAIATVGSLLFELGEVGKKFKRITPTGSKPTESSDGGESSEVTGRSEVSEMLVAAGPVPGLTELRGDKSSDIRVGDAMIDDVSKVEDGTSASSAETDLRVEGDSLEMELADAMRDIHVTPEGDTMDATQPKDLLLISKDGGIPHRGNAGAGDSPGQVKASPCRPKTLPCPVSGASKSEPAWEVTFEQLLASMLTESAIVEFFEERPDILRLAEGFRQGRSLQRQTSDISMSGSF</sequence>
<feature type="compositionally biased region" description="Basic and acidic residues" evidence="8">
    <location>
        <begin position="1070"/>
        <end position="1079"/>
    </location>
</feature>
<dbReference type="FunFam" id="1.10.472.80:FF:000023">
    <property type="entry name" value="TBC1 domain family member 8B"/>
    <property type="match status" value="1"/>
</dbReference>
<dbReference type="InterPro" id="IPR035969">
    <property type="entry name" value="Rab-GAP_TBC_sf"/>
</dbReference>